<dbReference type="PANTHER" id="PTHR47827:SF3">
    <property type="entry name" value="AF-9 ANC1 HOMOLOGY DOMAIN-CONTAINING PROTEIN"/>
    <property type="match status" value="1"/>
</dbReference>
<dbReference type="InterPro" id="IPR038704">
    <property type="entry name" value="YEAST_sf"/>
</dbReference>
<protein>
    <recommendedName>
        <fullName evidence="4">YEATS domain-containing protein</fullName>
    </recommendedName>
</protein>
<keyword evidence="1 2" id="KW-0539">Nucleus</keyword>
<evidence type="ECO:0000313" key="5">
    <source>
        <dbReference type="EMBL" id="GMT02356.1"/>
    </source>
</evidence>
<feature type="compositionally biased region" description="Basic and acidic residues" evidence="3">
    <location>
        <begin position="352"/>
        <end position="387"/>
    </location>
</feature>
<feature type="compositionally biased region" description="Basic and acidic residues" evidence="3">
    <location>
        <begin position="297"/>
        <end position="326"/>
    </location>
</feature>
<evidence type="ECO:0000256" key="1">
    <source>
        <dbReference type="ARBA" id="ARBA00023242"/>
    </source>
</evidence>
<evidence type="ECO:0000256" key="2">
    <source>
        <dbReference type="PROSITE-ProRule" id="PRU00376"/>
    </source>
</evidence>
<comment type="subcellular location">
    <subcellularLocation>
        <location evidence="2">Nucleus</location>
    </subcellularLocation>
</comment>
<dbReference type="PANTHER" id="PTHR47827">
    <property type="entry name" value="AHD DOMAIN-CONTAINING PROTEIN"/>
    <property type="match status" value="1"/>
</dbReference>
<gene>
    <name evidence="5" type="ORF">PENTCL1PPCAC_24530</name>
</gene>
<sequence>MGHNGQRLLVKLNVGHSSQLLQPPLPNGHTHRWTVYVKTHENEDFRDRSLVEKVVFQLHTDFPNHRRVVKEPPYQVTETGYAGFTIPLVISLAGRTYKVQYDLNLTMERSADYHRTTVISVDNFTPEFYATAKKFGAERVKRERENELLGSDASCSSPSNPPPEKKRKKEKPSDVSAHNSPAPFERQKKRVEEKGKDVRKADRSISPPNRDRKREEPGPDSKKKKENKLLDFVLDKHPQRPSPSPSPSVVEKLKREEKQGKKDVSKSASPSSSTSMVEKLKKEVRSSSPSTSTSAVDRLKEEKRKEKIILPPSEKEKKREKEKEKNGVNPSPLEMEKRKEKDAERLPGVSQPEKEKERKEKDADRFAGGSPEKKKGEREKRKEKDKAPSSLPSDSPASKREKERKGDKQKDRDRSKSSLPFRPPSSSSDRDKTEKERKEVITPPPVLLPQECAPSVSASIAPRSVSPPTLVPIGNGRAPDYSRTSASYAYGSATSTVFGQQSIGAAPIPSLLTSTFPHPFALQLAASSSIGSHPLQQPSPSGSQGGDGYGRETPSEKTSRSSISPGLRNEETGSSGGSSASSHSSERRGEQKRIPKVAPSQRERDALSVPLSSIDSSTVRRRIDSLTDEDKIFEMGLLLMDLDTSAHIISIKNSSSLSYDLSNLDQRDLLRLDSVLTGGGGS</sequence>
<feature type="compositionally biased region" description="Basic and acidic residues" evidence="3">
    <location>
        <begin position="251"/>
        <end position="265"/>
    </location>
</feature>
<feature type="compositionally biased region" description="Basic and acidic residues" evidence="3">
    <location>
        <begin position="428"/>
        <end position="440"/>
    </location>
</feature>
<dbReference type="AlphaFoldDB" id="A0AAV5U651"/>
<feature type="compositionally biased region" description="Basic and acidic residues" evidence="3">
    <location>
        <begin position="397"/>
        <end position="416"/>
    </location>
</feature>
<dbReference type="EMBL" id="BTSX01000005">
    <property type="protein sequence ID" value="GMT02356.1"/>
    <property type="molecule type" value="Genomic_DNA"/>
</dbReference>
<dbReference type="InterPro" id="IPR055129">
    <property type="entry name" value="YEATS_dom"/>
</dbReference>
<dbReference type="PROSITE" id="PS51037">
    <property type="entry name" value="YEATS"/>
    <property type="match status" value="1"/>
</dbReference>
<reference evidence="5" key="1">
    <citation type="submission" date="2023-10" db="EMBL/GenBank/DDBJ databases">
        <title>Genome assembly of Pristionchus species.</title>
        <authorList>
            <person name="Yoshida K."/>
            <person name="Sommer R.J."/>
        </authorList>
    </citation>
    <scope>NUCLEOTIDE SEQUENCE</scope>
    <source>
        <strain evidence="5">RS0144</strain>
    </source>
</reference>
<dbReference type="Pfam" id="PF03366">
    <property type="entry name" value="YEATS"/>
    <property type="match status" value="1"/>
</dbReference>
<feature type="compositionally biased region" description="Basic and acidic residues" evidence="3">
    <location>
        <begin position="190"/>
        <end position="238"/>
    </location>
</feature>
<evidence type="ECO:0000256" key="3">
    <source>
        <dbReference type="SAM" id="MobiDB-lite"/>
    </source>
</evidence>
<dbReference type="CDD" id="cd16906">
    <property type="entry name" value="YEATS_AF-9_like"/>
    <property type="match status" value="1"/>
</dbReference>
<dbReference type="Proteomes" id="UP001432027">
    <property type="component" value="Unassembled WGS sequence"/>
</dbReference>
<keyword evidence="6" id="KW-1185">Reference proteome</keyword>
<dbReference type="Gene3D" id="2.60.40.1970">
    <property type="entry name" value="YEATS domain"/>
    <property type="match status" value="1"/>
</dbReference>
<dbReference type="GO" id="GO:0008023">
    <property type="term" value="C:transcription elongation factor complex"/>
    <property type="evidence" value="ECO:0007669"/>
    <property type="project" value="TreeGrafter"/>
</dbReference>
<feature type="domain" description="YEATS" evidence="4">
    <location>
        <begin position="2"/>
        <end position="135"/>
    </location>
</feature>
<evidence type="ECO:0000259" key="4">
    <source>
        <dbReference type="PROSITE" id="PS51037"/>
    </source>
</evidence>
<comment type="caution">
    <text evidence="5">The sequence shown here is derived from an EMBL/GenBank/DDBJ whole genome shotgun (WGS) entry which is preliminary data.</text>
</comment>
<dbReference type="InterPro" id="IPR052790">
    <property type="entry name" value="YEATS_domain"/>
</dbReference>
<feature type="compositionally biased region" description="Low complexity" evidence="3">
    <location>
        <begin position="531"/>
        <end position="542"/>
    </location>
</feature>
<feature type="compositionally biased region" description="Basic and acidic residues" evidence="3">
    <location>
        <begin position="584"/>
        <end position="593"/>
    </location>
</feature>
<dbReference type="GO" id="GO:0003682">
    <property type="term" value="F:chromatin binding"/>
    <property type="evidence" value="ECO:0007669"/>
    <property type="project" value="TreeGrafter"/>
</dbReference>
<dbReference type="GO" id="GO:0045893">
    <property type="term" value="P:positive regulation of DNA-templated transcription"/>
    <property type="evidence" value="ECO:0007669"/>
    <property type="project" value="TreeGrafter"/>
</dbReference>
<feature type="compositionally biased region" description="Low complexity" evidence="3">
    <location>
        <begin position="266"/>
        <end position="275"/>
    </location>
</feature>
<feature type="region of interest" description="Disordered" evidence="3">
    <location>
        <begin position="527"/>
        <end position="611"/>
    </location>
</feature>
<name>A0AAV5U651_9BILA</name>
<feature type="compositionally biased region" description="Basic and acidic residues" evidence="3">
    <location>
        <begin position="549"/>
        <end position="559"/>
    </location>
</feature>
<feature type="compositionally biased region" description="Low complexity" evidence="3">
    <location>
        <begin position="417"/>
        <end position="427"/>
    </location>
</feature>
<evidence type="ECO:0000313" key="6">
    <source>
        <dbReference type="Proteomes" id="UP001432027"/>
    </source>
</evidence>
<feature type="region of interest" description="Disordered" evidence="3">
    <location>
        <begin position="143"/>
        <end position="480"/>
    </location>
</feature>
<feature type="compositionally biased region" description="Basic and acidic residues" evidence="3">
    <location>
        <begin position="334"/>
        <end position="345"/>
    </location>
</feature>
<accession>A0AAV5U651</accession>
<organism evidence="5 6">
    <name type="scientific">Pristionchus entomophagus</name>
    <dbReference type="NCBI Taxonomy" id="358040"/>
    <lineage>
        <taxon>Eukaryota</taxon>
        <taxon>Metazoa</taxon>
        <taxon>Ecdysozoa</taxon>
        <taxon>Nematoda</taxon>
        <taxon>Chromadorea</taxon>
        <taxon>Rhabditida</taxon>
        <taxon>Rhabditina</taxon>
        <taxon>Diplogasteromorpha</taxon>
        <taxon>Diplogasteroidea</taxon>
        <taxon>Neodiplogasteridae</taxon>
        <taxon>Pristionchus</taxon>
    </lineage>
</organism>
<proteinExistence type="predicted"/>